<dbReference type="Proteomes" id="UP000182465">
    <property type="component" value="Unassembled WGS sequence"/>
</dbReference>
<gene>
    <name evidence="3" type="ORF">AUJ29_01975</name>
</gene>
<dbReference type="SUPFAM" id="SSF55811">
    <property type="entry name" value="Nudix"/>
    <property type="match status" value="1"/>
</dbReference>
<dbReference type="InterPro" id="IPR015797">
    <property type="entry name" value="NUDIX_hydrolase-like_dom_sf"/>
</dbReference>
<accession>A0A1J4U2P3</accession>
<evidence type="ECO:0000313" key="4">
    <source>
        <dbReference type="Proteomes" id="UP000182465"/>
    </source>
</evidence>
<dbReference type="PROSITE" id="PS51462">
    <property type="entry name" value="NUDIX"/>
    <property type="match status" value="1"/>
</dbReference>
<dbReference type="EMBL" id="MNVB01000043">
    <property type="protein sequence ID" value="OIO17077.1"/>
    <property type="molecule type" value="Genomic_DNA"/>
</dbReference>
<evidence type="ECO:0000313" key="3">
    <source>
        <dbReference type="EMBL" id="OIO17077.1"/>
    </source>
</evidence>
<evidence type="ECO:0000259" key="2">
    <source>
        <dbReference type="PROSITE" id="PS51462"/>
    </source>
</evidence>
<sequence length="173" mass="20006">MKMKNKPVPIISALLIKKMSGKIKLFLQERWKPQVSPNYLGLLEIPAGGIDAYENVYLALKREVYEECGLKIIRIIDDYRGVILKPSKSDAVFVFRPFVCQQMLKTEGGLPWIGFVFVCEVAGKIKMNKKEAGNPQWVSIDELKILLEKHPKKFFPLQLPVLKYFVEKFYEKI</sequence>
<proteinExistence type="predicted"/>
<dbReference type="CDD" id="cd02883">
    <property type="entry name" value="NUDIX_Hydrolase"/>
    <property type="match status" value="1"/>
</dbReference>
<comment type="caution">
    <text evidence="3">The sequence shown here is derived from an EMBL/GenBank/DDBJ whole genome shotgun (WGS) entry which is preliminary data.</text>
</comment>
<protein>
    <recommendedName>
        <fullName evidence="2">Nudix hydrolase domain-containing protein</fullName>
    </recommendedName>
</protein>
<evidence type="ECO:0000256" key="1">
    <source>
        <dbReference type="ARBA" id="ARBA00022801"/>
    </source>
</evidence>
<dbReference type="AlphaFoldDB" id="A0A1J4U2P3"/>
<reference evidence="3" key="1">
    <citation type="journal article" date="2016" name="Environ. Microbiol.">
        <title>Genomic resolution of a cold subsurface aquifer community provides metabolic insights for novel microbes adapted to high CO concentrations.</title>
        <authorList>
            <person name="Probst A.J."/>
            <person name="Castelle C.J."/>
            <person name="Singh A."/>
            <person name="Brown C.T."/>
            <person name="Anantharaman K."/>
            <person name="Sharon I."/>
            <person name="Hug L.A."/>
            <person name="Burstein D."/>
            <person name="Emerson J.B."/>
            <person name="Thomas B.C."/>
            <person name="Banfield J.F."/>
        </authorList>
    </citation>
    <scope>NUCLEOTIDE SEQUENCE [LARGE SCALE GENOMIC DNA]</scope>
    <source>
        <strain evidence="3">CG1_02_38_13</strain>
    </source>
</reference>
<dbReference type="Pfam" id="PF00293">
    <property type="entry name" value="NUDIX"/>
    <property type="match status" value="1"/>
</dbReference>
<keyword evidence="1" id="KW-0378">Hydrolase</keyword>
<dbReference type="GO" id="GO:0016787">
    <property type="term" value="F:hydrolase activity"/>
    <property type="evidence" value="ECO:0007669"/>
    <property type="project" value="UniProtKB-KW"/>
</dbReference>
<dbReference type="Gene3D" id="3.90.79.10">
    <property type="entry name" value="Nucleoside Triphosphate Pyrophosphohydrolase"/>
    <property type="match status" value="1"/>
</dbReference>
<dbReference type="InterPro" id="IPR020084">
    <property type="entry name" value="NUDIX_hydrolase_CS"/>
</dbReference>
<dbReference type="InterPro" id="IPR000086">
    <property type="entry name" value="NUDIX_hydrolase_dom"/>
</dbReference>
<name>A0A1J4U2P3_9BACT</name>
<dbReference type="PROSITE" id="PS00893">
    <property type="entry name" value="NUDIX_BOX"/>
    <property type="match status" value="1"/>
</dbReference>
<organism evidence="3 4">
    <name type="scientific">Candidatus Kuenenbacteria bacterium CG1_02_38_13</name>
    <dbReference type="NCBI Taxonomy" id="1805235"/>
    <lineage>
        <taxon>Bacteria</taxon>
        <taxon>Candidatus Kueneniibacteriota</taxon>
    </lineage>
</organism>
<feature type="domain" description="Nudix hydrolase" evidence="2">
    <location>
        <begin position="6"/>
        <end position="160"/>
    </location>
</feature>